<reference evidence="2" key="1">
    <citation type="submission" date="2016-12" db="EMBL/GenBank/DDBJ databases">
        <authorList>
            <person name="Gulvik C.A."/>
        </authorList>
    </citation>
    <scope>NUCLEOTIDE SEQUENCE [LARGE SCALE GENOMIC DNA]</scope>
    <source>
        <strain evidence="2">NED12-00049-6B</strain>
    </source>
</reference>
<protein>
    <submittedName>
        <fullName evidence="1">Uncharacterized protein</fullName>
    </submittedName>
</protein>
<accession>A0A1Q8E687</accession>
<dbReference type="Proteomes" id="UP000186890">
    <property type="component" value="Unassembled WGS sequence"/>
</dbReference>
<sequence length="104" mass="11995">MGSVYYIKKFKRDSEIGCVALSNPENAVFLDSKSGPHEFLMEADAVKVAEFKNWYSALNNLDVKYRVFERSVSEKEISLPEKDYLSDRPVVTIEDEEHDTEIEN</sequence>
<gene>
    <name evidence="1" type="ORF">BU202_08270</name>
</gene>
<name>A0A1Q8E687_9STRE</name>
<proteinExistence type="predicted"/>
<keyword evidence="2" id="KW-1185">Reference proteome</keyword>
<dbReference type="RefSeq" id="WP_075105313.1">
    <property type="nucleotide sequence ID" value="NZ_MSJM01000007.1"/>
</dbReference>
<comment type="caution">
    <text evidence="1">The sequence shown here is derived from an EMBL/GenBank/DDBJ whole genome shotgun (WGS) entry which is preliminary data.</text>
</comment>
<evidence type="ECO:0000313" key="1">
    <source>
        <dbReference type="EMBL" id="OLF47312.1"/>
    </source>
</evidence>
<dbReference type="AlphaFoldDB" id="A0A1Q8E687"/>
<organism evidence="1 2">
    <name type="scientific">Streptococcus cuniculi</name>
    <dbReference type="NCBI Taxonomy" id="1432788"/>
    <lineage>
        <taxon>Bacteria</taxon>
        <taxon>Bacillati</taxon>
        <taxon>Bacillota</taxon>
        <taxon>Bacilli</taxon>
        <taxon>Lactobacillales</taxon>
        <taxon>Streptococcaceae</taxon>
        <taxon>Streptococcus</taxon>
    </lineage>
</organism>
<dbReference type="EMBL" id="MSJM01000007">
    <property type="protein sequence ID" value="OLF47312.1"/>
    <property type="molecule type" value="Genomic_DNA"/>
</dbReference>
<evidence type="ECO:0000313" key="2">
    <source>
        <dbReference type="Proteomes" id="UP000186890"/>
    </source>
</evidence>